<dbReference type="GO" id="GO:0006412">
    <property type="term" value="P:translation"/>
    <property type="evidence" value="ECO:0007669"/>
    <property type="project" value="InterPro"/>
</dbReference>
<dbReference type="GO" id="GO:1990904">
    <property type="term" value="C:ribonucleoprotein complex"/>
    <property type="evidence" value="ECO:0007669"/>
    <property type="project" value="UniProtKB-KW"/>
</dbReference>
<dbReference type="SUPFAM" id="SSF56047">
    <property type="entry name" value="Ribosomal protein S8"/>
    <property type="match status" value="1"/>
</dbReference>
<name>A0A8J6A4V8_GALPY</name>
<accession>A0A8J6A4V8</accession>
<dbReference type="InterPro" id="IPR000630">
    <property type="entry name" value="Ribosomal_uS8"/>
</dbReference>
<gene>
    <name evidence="5" type="ORF">J0S82_008880</name>
</gene>
<proteinExistence type="inferred from homology"/>
<organism evidence="5 6">
    <name type="scientific">Galemys pyrenaicus</name>
    <name type="common">Iberian desman</name>
    <name type="synonym">Pyrenean desman</name>
    <dbReference type="NCBI Taxonomy" id="202257"/>
    <lineage>
        <taxon>Eukaryota</taxon>
        <taxon>Metazoa</taxon>
        <taxon>Chordata</taxon>
        <taxon>Craniata</taxon>
        <taxon>Vertebrata</taxon>
        <taxon>Euteleostomi</taxon>
        <taxon>Mammalia</taxon>
        <taxon>Eutheria</taxon>
        <taxon>Laurasiatheria</taxon>
        <taxon>Eulipotyphla</taxon>
        <taxon>Talpidae</taxon>
        <taxon>Galemys</taxon>
    </lineage>
</organism>
<evidence type="ECO:0000256" key="3">
    <source>
        <dbReference type="ARBA" id="ARBA00023274"/>
    </source>
</evidence>
<comment type="caution">
    <text evidence="5">The sequence shown here is derived from an EMBL/GenBank/DDBJ whole genome shotgun (WGS) entry which is preliminary data.</text>
</comment>
<sequence>MMVHRNMLAGAFKSITNAKKRSKRRILTRPCSQVITGFLTMMMKDGYSGEFEIIADHSSGKHCEQAAWLHYTGNFSCVMHCEEARRKHTGVKILGLFF</sequence>
<reference evidence="5" key="1">
    <citation type="journal article" date="2021" name="Evol. Appl.">
        <title>The genome of the Pyrenean desman and the effects of bottlenecks and inbreeding on the genomic landscape of an endangered species.</title>
        <authorList>
            <person name="Escoda L."/>
            <person name="Castresana J."/>
        </authorList>
    </citation>
    <scope>NUCLEOTIDE SEQUENCE</scope>
    <source>
        <strain evidence="5">IBE-C5619</strain>
    </source>
</reference>
<protein>
    <recommendedName>
        <fullName evidence="4">40S ribosomal protein S15a</fullName>
    </recommendedName>
</protein>
<dbReference type="GO" id="GO:0003735">
    <property type="term" value="F:structural constituent of ribosome"/>
    <property type="evidence" value="ECO:0007669"/>
    <property type="project" value="InterPro"/>
</dbReference>
<evidence type="ECO:0000313" key="5">
    <source>
        <dbReference type="EMBL" id="KAG8512322.1"/>
    </source>
</evidence>
<keyword evidence="6" id="KW-1185">Reference proteome</keyword>
<evidence type="ECO:0000256" key="4">
    <source>
        <dbReference type="ARBA" id="ARBA00035422"/>
    </source>
</evidence>
<dbReference type="AlphaFoldDB" id="A0A8J6A4V8"/>
<dbReference type="PANTHER" id="PTHR11758">
    <property type="entry name" value="40S RIBOSOMAL PROTEIN S15A"/>
    <property type="match status" value="1"/>
</dbReference>
<dbReference type="GO" id="GO:0005840">
    <property type="term" value="C:ribosome"/>
    <property type="evidence" value="ECO:0007669"/>
    <property type="project" value="UniProtKB-KW"/>
</dbReference>
<keyword evidence="2 5" id="KW-0689">Ribosomal protein</keyword>
<dbReference type="Proteomes" id="UP000700334">
    <property type="component" value="Unassembled WGS sequence"/>
</dbReference>
<comment type="similarity">
    <text evidence="1">Belongs to the universal ribosomal protein uS8 family.</text>
</comment>
<dbReference type="OrthoDB" id="10250260at2759"/>
<dbReference type="EMBL" id="JAGFMF010011799">
    <property type="protein sequence ID" value="KAG8512322.1"/>
    <property type="molecule type" value="Genomic_DNA"/>
</dbReference>
<keyword evidence="3" id="KW-0687">Ribonucleoprotein</keyword>
<evidence type="ECO:0000256" key="1">
    <source>
        <dbReference type="ARBA" id="ARBA00006471"/>
    </source>
</evidence>
<dbReference type="InterPro" id="IPR035987">
    <property type="entry name" value="Ribosomal_uS8_sf"/>
</dbReference>
<evidence type="ECO:0000256" key="2">
    <source>
        <dbReference type="ARBA" id="ARBA00022980"/>
    </source>
</evidence>
<evidence type="ECO:0000313" key="6">
    <source>
        <dbReference type="Proteomes" id="UP000700334"/>
    </source>
</evidence>
<dbReference type="Gene3D" id="3.30.1370.30">
    <property type="match status" value="1"/>
</dbReference>